<dbReference type="AlphaFoldDB" id="A0A7S3UQA4"/>
<accession>A0A7S3UQA4</accession>
<feature type="compositionally biased region" description="Low complexity" evidence="1">
    <location>
        <begin position="91"/>
        <end position="101"/>
    </location>
</feature>
<dbReference type="InterPro" id="IPR003613">
    <property type="entry name" value="Ubox_domain"/>
</dbReference>
<protein>
    <recommendedName>
        <fullName evidence="2">U-box domain-containing protein</fullName>
    </recommendedName>
</protein>
<feature type="domain" description="U-box" evidence="2">
    <location>
        <begin position="165"/>
        <end position="244"/>
    </location>
</feature>
<evidence type="ECO:0000256" key="1">
    <source>
        <dbReference type="SAM" id="MobiDB-lite"/>
    </source>
</evidence>
<gene>
    <name evidence="3" type="ORF">OMAR00292_LOCUS6200</name>
</gene>
<dbReference type="Gene3D" id="3.30.40.10">
    <property type="entry name" value="Zinc/RING finger domain, C3HC4 (zinc finger)"/>
    <property type="match status" value="1"/>
</dbReference>
<evidence type="ECO:0000259" key="2">
    <source>
        <dbReference type="PROSITE" id="PS51698"/>
    </source>
</evidence>
<dbReference type="EMBL" id="HBIT01011832">
    <property type="protein sequence ID" value="CAE0620988.1"/>
    <property type="molecule type" value="Transcribed_RNA"/>
</dbReference>
<feature type="region of interest" description="Disordered" evidence="1">
    <location>
        <begin position="48"/>
        <end position="107"/>
    </location>
</feature>
<name>A0A7S3UQA4_OXYMA</name>
<dbReference type="SUPFAM" id="SSF57850">
    <property type="entry name" value="RING/U-box"/>
    <property type="match status" value="1"/>
</dbReference>
<dbReference type="Pfam" id="PF04564">
    <property type="entry name" value="U-box"/>
    <property type="match status" value="1"/>
</dbReference>
<organism evidence="3">
    <name type="scientific">Oxyrrhis marina</name>
    <name type="common">Dinoflagellate</name>
    <dbReference type="NCBI Taxonomy" id="2969"/>
    <lineage>
        <taxon>Eukaryota</taxon>
        <taxon>Sar</taxon>
        <taxon>Alveolata</taxon>
        <taxon>Dinophyceae</taxon>
        <taxon>Oxyrrhinales</taxon>
        <taxon>Oxyrrhinaceae</taxon>
        <taxon>Oxyrrhis</taxon>
    </lineage>
</organism>
<evidence type="ECO:0000313" key="3">
    <source>
        <dbReference type="EMBL" id="CAE0620988.1"/>
    </source>
</evidence>
<dbReference type="PANTHER" id="PTHR46573:SF1">
    <property type="entry name" value="WD REPEAT, SAM AND U-BOX DOMAIN-CONTAINING PROTEIN 1"/>
    <property type="match status" value="1"/>
</dbReference>
<dbReference type="InterPro" id="IPR013083">
    <property type="entry name" value="Znf_RING/FYVE/PHD"/>
</dbReference>
<dbReference type="PROSITE" id="PS51698">
    <property type="entry name" value="U_BOX"/>
    <property type="match status" value="1"/>
</dbReference>
<dbReference type="PANTHER" id="PTHR46573">
    <property type="entry name" value="WD REPEAT, SAM AND U-BOX DOMAIN-CONTAINING PROTEIN 1"/>
    <property type="match status" value="1"/>
</dbReference>
<dbReference type="GO" id="GO:0004842">
    <property type="term" value="F:ubiquitin-protein transferase activity"/>
    <property type="evidence" value="ECO:0007669"/>
    <property type="project" value="InterPro"/>
</dbReference>
<dbReference type="SMART" id="SM00504">
    <property type="entry name" value="Ubox"/>
    <property type="match status" value="1"/>
</dbReference>
<reference evidence="3" key="1">
    <citation type="submission" date="2021-01" db="EMBL/GenBank/DDBJ databases">
        <authorList>
            <person name="Corre E."/>
            <person name="Pelletier E."/>
            <person name="Niang G."/>
            <person name="Scheremetjew M."/>
            <person name="Finn R."/>
            <person name="Kale V."/>
            <person name="Holt S."/>
            <person name="Cochrane G."/>
            <person name="Meng A."/>
            <person name="Brown T."/>
            <person name="Cohen L."/>
        </authorList>
    </citation>
    <scope>NUCLEOTIDE SEQUENCE</scope>
    <source>
        <strain evidence="3">CCMP1795</strain>
    </source>
</reference>
<dbReference type="InterPro" id="IPR052085">
    <property type="entry name" value="WD-SAM-U-box"/>
</dbReference>
<dbReference type="CDD" id="cd16655">
    <property type="entry name" value="RING-Ubox_WDSUB1-like"/>
    <property type="match status" value="1"/>
</dbReference>
<proteinExistence type="predicted"/>
<sequence length="284" mass="30444">MDASPTLSVAESDARFSGLDFFAFLNQQCHADTAPHVSRITGPSPMAWESVSDCDSESSGARSIASWKSDPSELSPRSTTIEGVTEGRGGSSSSATSDSSGGPLGSRDIEVFVDDEIEVSHDFFNGMWDAGLESPTGMEFPPPLPKMLEADLRAAWPAAGGQAPDMLAMCLCPITHEVMREPVIAADGMTYDREAIMKWFLMCDERGTGPVSPVTNQPLSTDYIVPNHTTRSLLYSLQDMANSRQVDASADAGTQTVWSPVPRSRSSVLRWSSGLSADSRNRAA</sequence>
<dbReference type="GO" id="GO:0016567">
    <property type="term" value="P:protein ubiquitination"/>
    <property type="evidence" value="ECO:0007669"/>
    <property type="project" value="InterPro"/>
</dbReference>